<dbReference type="EMBL" id="JAIZAY010000010">
    <property type="protein sequence ID" value="KAJ8035401.1"/>
    <property type="molecule type" value="Genomic_DNA"/>
</dbReference>
<dbReference type="AlphaFoldDB" id="A0A9Q1H7M8"/>
<dbReference type="OrthoDB" id="10511571at2759"/>
<sequence>MSCPQRLQIEKGENMTVSCNPEDIQLSSSFWYKGDPSVSGPVLRLERGVPGGTEYGKRHYDITSTGAMIIIDATVDHEGIYSFLAYFDDGQFEKLNVTLVVTITPLQACPVIDKCDPCKDCKKKVNGTDSLRCTVSHSRPKMTLNWLLISANGIKIFRPRKTEEKDYSTDSWNTSSVLPYVARSCNQQAVLQCVAQDEMRLLKHWHSSVNIYTGNDHNTRILLQMVLALKIC</sequence>
<name>A0A9Q1H7M8_HOLLE</name>
<reference evidence="2" key="1">
    <citation type="submission" date="2021-10" db="EMBL/GenBank/DDBJ databases">
        <title>Tropical sea cucumber genome reveals ecological adaptation and Cuvierian tubules defense mechanism.</title>
        <authorList>
            <person name="Chen T."/>
        </authorList>
    </citation>
    <scope>NUCLEOTIDE SEQUENCE</scope>
    <source>
        <strain evidence="2">Nanhai2018</strain>
        <tissue evidence="2">Muscle</tissue>
    </source>
</reference>
<dbReference type="SMART" id="SM00409">
    <property type="entry name" value="IG"/>
    <property type="match status" value="1"/>
</dbReference>
<gene>
    <name evidence="2" type="ORF">HOLleu_22624</name>
</gene>
<dbReference type="Gene3D" id="2.60.40.10">
    <property type="entry name" value="Immunoglobulins"/>
    <property type="match status" value="2"/>
</dbReference>
<dbReference type="InterPro" id="IPR013783">
    <property type="entry name" value="Ig-like_fold"/>
</dbReference>
<dbReference type="InterPro" id="IPR003599">
    <property type="entry name" value="Ig_sub"/>
</dbReference>
<evidence type="ECO:0000313" key="3">
    <source>
        <dbReference type="Proteomes" id="UP001152320"/>
    </source>
</evidence>
<evidence type="ECO:0000313" key="2">
    <source>
        <dbReference type="EMBL" id="KAJ8035401.1"/>
    </source>
</evidence>
<protein>
    <recommendedName>
        <fullName evidence="1">Immunoglobulin domain-containing protein</fullName>
    </recommendedName>
</protein>
<dbReference type="SUPFAM" id="SSF48726">
    <property type="entry name" value="Immunoglobulin"/>
    <property type="match status" value="2"/>
</dbReference>
<organism evidence="2 3">
    <name type="scientific">Holothuria leucospilota</name>
    <name type="common">Black long sea cucumber</name>
    <name type="synonym">Mertensiothuria leucospilota</name>
    <dbReference type="NCBI Taxonomy" id="206669"/>
    <lineage>
        <taxon>Eukaryota</taxon>
        <taxon>Metazoa</taxon>
        <taxon>Echinodermata</taxon>
        <taxon>Eleutherozoa</taxon>
        <taxon>Echinozoa</taxon>
        <taxon>Holothuroidea</taxon>
        <taxon>Aspidochirotacea</taxon>
        <taxon>Aspidochirotida</taxon>
        <taxon>Holothuriidae</taxon>
        <taxon>Holothuria</taxon>
    </lineage>
</organism>
<keyword evidence="3" id="KW-1185">Reference proteome</keyword>
<evidence type="ECO:0000259" key="1">
    <source>
        <dbReference type="SMART" id="SM00409"/>
    </source>
</evidence>
<comment type="caution">
    <text evidence="2">The sequence shown here is derived from an EMBL/GenBank/DDBJ whole genome shotgun (WGS) entry which is preliminary data.</text>
</comment>
<dbReference type="Proteomes" id="UP001152320">
    <property type="component" value="Chromosome 10"/>
</dbReference>
<proteinExistence type="predicted"/>
<accession>A0A9Q1H7M8</accession>
<dbReference type="InterPro" id="IPR036179">
    <property type="entry name" value="Ig-like_dom_sf"/>
</dbReference>
<feature type="domain" description="Immunoglobulin" evidence="1">
    <location>
        <begin position="4"/>
        <end position="102"/>
    </location>
</feature>